<organism evidence="1">
    <name type="scientific">marine sediment metagenome</name>
    <dbReference type="NCBI Taxonomy" id="412755"/>
    <lineage>
        <taxon>unclassified sequences</taxon>
        <taxon>metagenomes</taxon>
        <taxon>ecological metagenomes</taxon>
    </lineage>
</organism>
<dbReference type="EMBL" id="LAZR01017269">
    <property type="protein sequence ID" value="KKM01120.1"/>
    <property type="molecule type" value="Genomic_DNA"/>
</dbReference>
<accession>A0A0F9GQK6</accession>
<comment type="caution">
    <text evidence="1">The sequence shown here is derived from an EMBL/GenBank/DDBJ whole genome shotgun (WGS) entry which is preliminary data.</text>
</comment>
<feature type="non-terminal residue" evidence="1">
    <location>
        <position position="1"/>
    </location>
</feature>
<evidence type="ECO:0000313" key="1">
    <source>
        <dbReference type="EMBL" id="KKM01120.1"/>
    </source>
</evidence>
<sequence>NYKDFNYTPLSGTLNKLYKKIIKGEFYEEKE</sequence>
<name>A0A0F9GQK6_9ZZZZ</name>
<reference evidence="1" key="1">
    <citation type="journal article" date="2015" name="Nature">
        <title>Complex archaea that bridge the gap between prokaryotes and eukaryotes.</title>
        <authorList>
            <person name="Spang A."/>
            <person name="Saw J.H."/>
            <person name="Jorgensen S.L."/>
            <person name="Zaremba-Niedzwiedzka K."/>
            <person name="Martijn J."/>
            <person name="Lind A.E."/>
            <person name="van Eijk R."/>
            <person name="Schleper C."/>
            <person name="Guy L."/>
            <person name="Ettema T.J."/>
        </authorList>
    </citation>
    <scope>NUCLEOTIDE SEQUENCE</scope>
</reference>
<protein>
    <submittedName>
        <fullName evidence="1">Uncharacterized protein</fullName>
    </submittedName>
</protein>
<dbReference type="AlphaFoldDB" id="A0A0F9GQK6"/>
<proteinExistence type="predicted"/>
<gene>
    <name evidence="1" type="ORF">LCGC14_1797650</name>
</gene>